<evidence type="ECO:0008006" key="8">
    <source>
        <dbReference type="Google" id="ProtNLM"/>
    </source>
</evidence>
<feature type="coiled-coil region" evidence="4">
    <location>
        <begin position="219"/>
        <end position="263"/>
    </location>
</feature>
<protein>
    <recommendedName>
        <fullName evidence="8">Tetratricopeptide repeat protein</fullName>
    </recommendedName>
</protein>
<dbReference type="SUPFAM" id="SSF48452">
    <property type="entry name" value="TPR-like"/>
    <property type="match status" value="3"/>
</dbReference>
<feature type="repeat" description="TPR" evidence="3">
    <location>
        <begin position="568"/>
        <end position="601"/>
    </location>
</feature>
<reference evidence="6 7" key="1">
    <citation type="submission" date="2018-01" db="EMBL/GenBank/DDBJ databases">
        <title>Co-occurrence of chitin degradation, pigmentation and bioactivity in marine Pseudoalteromonas.</title>
        <authorList>
            <person name="Paulsen S."/>
            <person name="Gram L."/>
            <person name="Machado H."/>
        </authorList>
    </citation>
    <scope>NUCLEOTIDE SEQUENCE [LARGE SCALE GENOMIC DNA]</scope>
    <source>
        <strain evidence="6 7">S1946</strain>
    </source>
</reference>
<evidence type="ECO:0000256" key="5">
    <source>
        <dbReference type="SAM" id="SignalP"/>
    </source>
</evidence>
<dbReference type="EMBL" id="PPUZ01000001">
    <property type="protein sequence ID" value="RZM85382.1"/>
    <property type="molecule type" value="Genomic_DNA"/>
</dbReference>
<feature type="chain" id="PRO_5020679334" description="Tetratricopeptide repeat protein" evidence="5">
    <location>
        <begin position="30"/>
        <end position="817"/>
    </location>
</feature>
<feature type="coiled-coil region" evidence="4">
    <location>
        <begin position="159"/>
        <end position="186"/>
    </location>
</feature>
<proteinExistence type="predicted"/>
<dbReference type="Gene3D" id="1.25.40.10">
    <property type="entry name" value="Tetratricopeptide repeat domain"/>
    <property type="match status" value="4"/>
</dbReference>
<keyword evidence="4" id="KW-0175">Coiled coil</keyword>
<sequence length="817" mass="92946">MSKRLSRYQNTARQCLYWLLVCLSAASWANRDSGTLFKGRFVLNELHGVGVENVPVSADAASPTTSLSDGSFKLVFKKEPGELFRLRVNHGDFAVVNHIQLEGYLPKPNSAYLPLTIILAKPKERQKWALRFYRIMIDDIIEQQYQHKLGQLTDRNSSQQDIEQKVRKLTEEKQKLREQASMLAQSLSEHESPPQGLYKEAIKLYLSGDLDQALEVLNDAELEKQYQQYQLKKGQLEKQFRELKLKEAELEEQSREYLREEATQANANLLKAIVYEQQFKAEKALVQYRTLVKRFPSHGSAQFSAARFFSANNYINDAHQSYEKALNIFRAKAKENPQMHLPNVATVLNGFGQLQGLQLKLDEAERSYNEALEIYRTLASEAPSASFKKMAEGGVNPAQRQINVQGNSQSSDSDHAVLNSSSADSLRGVSMVLSNLGNLQFRWGKQEKAEQNLMEALSINRRLAEYSPERYKPAIATVLNSLGNILEAEGKFSEAAQHYQKVIDIFREYAKHEPDLYQYVLSGALQNLGGVLFKIHQLEEAEKKLVEAIEIRKTLVSKAPRAVLPNIASAHSNLGILYIKQNKLVKAQRSYQEALKAYSILDEDTPQSYLPDMGKVHHNLGLLYYKQSALQDAVRSHEAAFQAYTRLNKKVRNNYLQELAITQFILGDLYSELDMYAQGEQTYLGALKDFRTLEAIFSRDIKPSLIAEVQSKIADLQSKQEKWAQAEVSYEATLRTSRQLALSEPDTYIPRVASTLYNLGVINYQQANYAKAKSYAQESMEIRKRLSETHAEQPDFKKSSRLVALIIKQQEKNESTN</sequence>
<dbReference type="PANTHER" id="PTHR45641">
    <property type="entry name" value="TETRATRICOPEPTIDE REPEAT PROTEIN (AFU_ORTHOLOGUE AFUA_6G03870)"/>
    <property type="match status" value="1"/>
</dbReference>
<evidence type="ECO:0000313" key="6">
    <source>
        <dbReference type="EMBL" id="RZM85382.1"/>
    </source>
</evidence>
<dbReference type="Pfam" id="PF13181">
    <property type="entry name" value="TPR_8"/>
    <property type="match status" value="1"/>
</dbReference>
<dbReference type="Pfam" id="PF13374">
    <property type="entry name" value="TPR_10"/>
    <property type="match status" value="2"/>
</dbReference>
<keyword evidence="1" id="KW-0677">Repeat</keyword>
<evidence type="ECO:0000256" key="4">
    <source>
        <dbReference type="SAM" id="Coils"/>
    </source>
</evidence>
<dbReference type="Pfam" id="PF13432">
    <property type="entry name" value="TPR_16"/>
    <property type="match status" value="1"/>
</dbReference>
<dbReference type="PROSITE" id="PS50005">
    <property type="entry name" value="TPR"/>
    <property type="match status" value="2"/>
</dbReference>
<evidence type="ECO:0000256" key="2">
    <source>
        <dbReference type="ARBA" id="ARBA00022803"/>
    </source>
</evidence>
<evidence type="ECO:0000256" key="1">
    <source>
        <dbReference type="ARBA" id="ARBA00022737"/>
    </source>
</evidence>
<feature type="repeat" description="TPR" evidence="3">
    <location>
        <begin position="476"/>
        <end position="509"/>
    </location>
</feature>
<comment type="caution">
    <text evidence="6">The sequence shown here is derived from an EMBL/GenBank/DDBJ whole genome shotgun (WGS) entry which is preliminary data.</text>
</comment>
<organism evidence="6 7">
    <name type="scientific">Pseudoalteromonas rubra</name>
    <dbReference type="NCBI Taxonomy" id="43658"/>
    <lineage>
        <taxon>Bacteria</taxon>
        <taxon>Pseudomonadati</taxon>
        <taxon>Pseudomonadota</taxon>
        <taxon>Gammaproteobacteria</taxon>
        <taxon>Alteromonadales</taxon>
        <taxon>Pseudoalteromonadaceae</taxon>
        <taxon>Pseudoalteromonas</taxon>
    </lineage>
</organism>
<dbReference type="InterPro" id="IPR011990">
    <property type="entry name" value="TPR-like_helical_dom_sf"/>
</dbReference>
<evidence type="ECO:0000313" key="7">
    <source>
        <dbReference type="Proteomes" id="UP000292345"/>
    </source>
</evidence>
<dbReference type="AlphaFoldDB" id="A0A4Q7EN16"/>
<dbReference type="PANTHER" id="PTHR45641:SF19">
    <property type="entry name" value="NEPHROCYSTIN-3"/>
    <property type="match status" value="1"/>
</dbReference>
<keyword evidence="2 3" id="KW-0802">TPR repeat</keyword>
<keyword evidence="5" id="KW-0732">Signal</keyword>
<feature type="coiled-coil region" evidence="4">
    <location>
        <begin position="354"/>
        <end position="381"/>
    </location>
</feature>
<gene>
    <name evidence="6" type="ORF">C3B51_00135</name>
</gene>
<dbReference type="RefSeq" id="WP_130243756.1">
    <property type="nucleotide sequence ID" value="NZ_PPUZ01000001.1"/>
</dbReference>
<dbReference type="SMART" id="SM00028">
    <property type="entry name" value="TPR"/>
    <property type="match status" value="10"/>
</dbReference>
<accession>A0A4Q7EN16</accession>
<dbReference type="Proteomes" id="UP000292345">
    <property type="component" value="Unassembled WGS sequence"/>
</dbReference>
<feature type="signal peptide" evidence="5">
    <location>
        <begin position="1"/>
        <end position="29"/>
    </location>
</feature>
<name>A0A4Q7EN16_9GAMM</name>
<dbReference type="InterPro" id="IPR019734">
    <property type="entry name" value="TPR_rpt"/>
</dbReference>
<evidence type="ECO:0000256" key="3">
    <source>
        <dbReference type="PROSITE-ProRule" id="PRU00339"/>
    </source>
</evidence>